<evidence type="ECO:0000313" key="12">
    <source>
        <dbReference type="EMBL" id="MDB0579139.1"/>
    </source>
</evidence>
<evidence type="ECO:0000259" key="9">
    <source>
        <dbReference type="PROSITE" id="PS50110"/>
    </source>
</evidence>
<comment type="caution">
    <text evidence="11">The sequence shown here is derived from an EMBL/GenBank/DDBJ whole genome shotgun (WGS) entry which is preliminary data.</text>
</comment>
<dbReference type="InterPro" id="IPR001867">
    <property type="entry name" value="OmpR/PhoB-type_DNA-bd"/>
</dbReference>
<dbReference type="Gene3D" id="6.10.250.690">
    <property type="match status" value="1"/>
</dbReference>
<dbReference type="GO" id="GO:0032993">
    <property type="term" value="C:protein-DNA complex"/>
    <property type="evidence" value="ECO:0007669"/>
    <property type="project" value="TreeGrafter"/>
</dbReference>
<dbReference type="GO" id="GO:0006355">
    <property type="term" value="P:regulation of DNA-templated transcription"/>
    <property type="evidence" value="ECO:0007669"/>
    <property type="project" value="InterPro"/>
</dbReference>
<sequence length="224" mass="26015">MKHILVVEDELNLARFIELELVHEGYHVTLSADGEEGLKKALDHDFDCILLDLMLPKLNGLEVCRRLRKEKDTPIIIITAKGETYDKVIGLDYGADDYIVKPFEIEELLARIRVIMRRSSSKEDNREILELHGITMDTSAYHVTLDDRELDLTKTEYELLHLLMKNAGVVLQRETILDHVWGYDSEVETNVVDVYIRYLRNKLKPFDKHKLIETVRGVGYVIRP</sequence>
<evidence type="ECO:0000313" key="11">
    <source>
        <dbReference type="EMBL" id="KIH71990.1"/>
    </source>
</evidence>
<dbReference type="Pfam" id="PF00486">
    <property type="entry name" value="Trans_reg_C"/>
    <property type="match status" value="1"/>
</dbReference>
<dbReference type="STRING" id="45670.SN16_01110"/>
<dbReference type="AlphaFoldDB" id="A0A0C2HE82"/>
<evidence type="ECO:0000256" key="8">
    <source>
        <dbReference type="PROSITE-ProRule" id="PRU01091"/>
    </source>
</evidence>
<dbReference type="PANTHER" id="PTHR48111">
    <property type="entry name" value="REGULATOR OF RPOS"/>
    <property type="match status" value="1"/>
</dbReference>
<evidence type="ECO:0000256" key="4">
    <source>
        <dbReference type="ARBA" id="ARBA00023125"/>
    </source>
</evidence>
<dbReference type="RefSeq" id="WP_040104763.1">
    <property type="nucleotide sequence ID" value="NZ_JABEVU030000001.1"/>
</dbReference>
<keyword evidence="14" id="KW-1185">Reference proteome</keyword>
<dbReference type="Proteomes" id="UP000527860">
    <property type="component" value="Unassembled WGS sequence"/>
</dbReference>
<dbReference type="EMBL" id="JXII01000001">
    <property type="protein sequence ID" value="KIH71990.1"/>
    <property type="molecule type" value="Genomic_DNA"/>
</dbReference>
<keyword evidence="3" id="KW-0805">Transcription regulation</keyword>
<evidence type="ECO:0000256" key="2">
    <source>
        <dbReference type="ARBA" id="ARBA00023012"/>
    </source>
</evidence>
<feature type="modified residue" description="4-aspartylphosphate" evidence="7">
    <location>
        <position position="52"/>
    </location>
</feature>
<dbReference type="GO" id="GO:0000976">
    <property type="term" value="F:transcription cis-regulatory region binding"/>
    <property type="evidence" value="ECO:0007669"/>
    <property type="project" value="TreeGrafter"/>
</dbReference>
<protein>
    <recommendedName>
        <fullName evidence="6">Response regulator ArlR</fullName>
    </recommendedName>
</protein>
<evidence type="ECO:0000313" key="14">
    <source>
        <dbReference type="Proteomes" id="UP000527860"/>
    </source>
</evidence>
<evidence type="ECO:0000313" key="13">
    <source>
        <dbReference type="Proteomes" id="UP000031546"/>
    </source>
</evidence>
<gene>
    <name evidence="12" type="ORF">F7P68_0001130</name>
    <name evidence="11" type="ORF">SN16_01110</name>
</gene>
<organism evidence="11 13">
    <name type="scientific">Salinicoccus roseus</name>
    <dbReference type="NCBI Taxonomy" id="45670"/>
    <lineage>
        <taxon>Bacteria</taxon>
        <taxon>Bacillati</taxon>
        <taxon>Bacillota</taxon>
        <taxon>Bacilli</taxon>
        <taxon>Bacillales</taxon>
        <taxon>Staphylococcaceae</taxon>
        <taxon>Salinicoccus</taxon>
    </lineage>
</organism>
<dbReference type="Gene3D" id="1.10.10.10">
    <property type="entry name" value="Winged helix-like DNA-binding domain superfamily/Winged helix DNA-binding domain"/>
    <property type="match status" value="1"/>
</dbReference>
<feature type="domain" description="OmpR/PhoB-type" evidence="10">
    <location>
        <begin position="126"/>
        <end position="224"/>
    </location>
</feature>
<dbReference type="CDD" id="cd00383">
    <property type="entry name" value="trans_reg_C"/>
    <property type="match status" value="1"/>
</dbReference>
<proteinExistence type="predicted"/>
<keyword evidence="2" id="KW-0902">Two-component regulatory system</keyword>
<dbReference type="SUPFAM" id="SSF46894">
    <property type="entry name" value="C-terminal effector domain of the bipartite response regulators"/>
    <property type="match status" value="1"/>
</dbReference>
<dbReference type="Pfam" id="PF00072">
    <property type="entry name" value="Response_reg"/>
    <property type="match status" value="1"/>
</dbReference>
<reference evidence="11 13" key="1">
    <citation type="submission" date="2015-01" db="EMBL/GenBank/DDBJ databases">
        <title>Genome sequences of high lactate-tolerant strain Salinicoccus roseus W12 with industrial interest.</title>
        <authorList>
            <person name="Wang H."/>
            <person name="Yu B."/>
        </authorList>
    </citation>
    <scope>NUCLEOTIDE SEQUENCE [LARGE SCALE GENOMIC DNA]</scope>
    <source>
        <strain evidence="11 13">W12</strain>
    </source>
</reference>
<name>A0A0C2HE82_9STAP</name>
<dbReference type="InterPro" id="IPR016032">
    <property type="entry name" value="Sig_transdc_resp-reg_C-effctor"/>
</dbReference>
<dbReference type="GO" id="GO:0005829">
    <property type="term" value="C:cytosol"/>
    <property type="evidence" value="ECO:0007669"/>
    <property type="project" value="TreeGrafter"/>
</dbReference>
<dbReference type="SUPFAM" id="SSF52172">
    <property type="entry name" value="CheY-like"/>
    <property type="match status" value="1"/>
</dbReference>
<dbReference type="InterPro" id="IPR036388">
    <property type="entry name" value="WH-like_DNA-bd_sf"/>
</dbReference>
<keyword evidence="4 8" id="KW-0238">DNA-binding</keyword>
<dbReference type="SMART" id="SM00448">
    <property type="entry name" value="REC"/>
    <property type="match status" value="1"/>
</dbReference>
<feature type="DNA-binding region" description="OmpR/PhoB-type" evidence="8">
    <location>
        <begin position="126"/>
        <end position="224"/>
    </location>
</feature>
<dbReference type="GeneID" id="77844140"/>
<dbReference type="PROSITE" id="PS51755">
    <property type="entry name" value="OMPR_PHOB"/>
    <property type="match status" value="1"/>
</dbReference>
<dbReference type="GO" id="GO:0000156">
    <property type="term" value="F:phosphorelay response regulator activity"/>
    <property type="evidence" value="ECO:0007669"/>
    <property type="project" value="TreeGrafter"/>
</dbReference>
<dbReference type="PANTHER" id="PTHR48111:SF22">
    <property type="entry name" value="REGULATOR OF RPOS"/>
    <property type="match status" value="1"/>
</dbReference>
<reference evidence="12" key="3">
    <citation type="submission" date="2022-12" db="EMBL/GenBank/DDBJ databases">
        <title>Genome analysis and biological profiling of marine Salinicoccus roseus MOSEL-ME25.</title>
        <authorList>
            <person name="Mirza F.T."/>
            <person name="Xie Y."/>
            <person name="Shinwari Z.K."/>
        </authorList>
    </citation>
    <scope>NUCLEOTIDE SEQUENCE</scope>
    <source>
        <strain evidence="12">MOSEL-ME25</strain>
    </source>
</reference>
<keyword evidence="5" id="KW-0804">Transcription</keyword>
<evidence type="ECO:0000259" key="10">
    <source>
        <dbReference type="PROSITE" id="PS51755"/>
    </source>
</evidence>
<dbReference type="InterPro" id="IPR011006">
    <property type="entry name" value="CheY-like_superfamily"/>
</dbReference>
<keyword evidence="1 7" id="KW-0597">Phosphoprotein</keyword>
<dbReference type="PROSITE" id="PS50110">
    <property type="entry name" value="RESPONSE_REGULATORY"/>
    <property type="match status" value="1"/>
</dbReference>
<dbReference type="FunFam" id="1.10.10.10:FF:000005">
    <property type="entry name" value="Two-component system response regulator"/>
    <property type="match status" value="1"/>
</dbReference>
<evidence type="ECO:0000256" key="5">
    <source>
        <dbReference type="ARBA" id="ARBA00023163"/>
    </source>
</evidence>
<dbReference type="Gene3D" id="3.40.50.2300">
    <property type="match status" value="1"/>
</dbReference>
<dbReference type="EMBL" id="JABEVU030000001">
    <property type="protein sequence ID" value="MDB0579139.1"/>
    <property type="molecule type" value="Genomic_DNA"/>
</dbReference>
<evidence type="ECO:0000256" key="6">
    <source>
        <dbReference type="ARBA" id="ARBA00040161"/>
    </source>
</evidence>
<evidence type="ECO:0000256" key="1">
    <source>
        <dbReference type="ARBA" id="ARBA00022553"/>
    </source>
</evidence>
<feature type="domain" description="Response regulatory" evidence="9">
    <location>
        <begin position="3"/>
        <end position="116"/>
    </location>
</feature>
<evidence type="ECO:0000256" key="7">
    <source>
        <dbReference type="PROSITE-ProRule" id="PRU00169"/>
    </source>
</evidence>
<dbReference type="InterPro" id="IPR039420">
    <property type="entry name" value="WalR-like"/>
</dbReference>
<dbReference type="OrthoDB" id="9790442at2"/>
<reference evidence="12" key="2">
    <citation type="submission" date="2020-04" db="EMBL/GenBank/DDBJ databases">
        <authorList>
            <person name="Tanveer F."/>
            <person name="Xie Y."/>
            <person name="Shinwari Z.K."/>
        </authorList>
    </citation>
    <scope>NUCLEOTIDE SEQUENCE</scope>
    <source>
        <strain evidence="12">MOSEL-ME25</strain>
    </source>
</reference>
<dbReference type="InterPro" id="IPR001789">
    <property type="entry name" value="Sig_transdc_resp-reg_receiver"/>
</dbReference>
<dbReference type="SMART" id="SM00862">
    <property type="entry name" value="Trans_reg_C"/>
    <property type="match status" value="1"/>
</dbReference>
<dbReference type="Proteomes" id="UP000031546">
    <property type="component" value="Unassembled WGS sequence"/>
</dbReference>
<evidence type="ECO:0000256" key="3">
    <source>
        <dbReference type="ARBA" id="ARBA00023015"/>
    </source>
</evidence>
<dbReference type="FunFam" id="3.40.50.2300:FF:000001">
    <property type="entry name" value="DNA-binding response regulator PhoB"/>
    <property type="match status" value="1"/>
</dbReference>
<accession>A0A0C2HE82</accession>